<comment type="subcellular location">
    <subcellularLocation>
        <location evidence="1">Nucleus</location>
    </subcellularLocation>
</comment>
<comment type="caution">
    <text evidence="12">The sequence shown here is derived from an EMBL/GenBank/DDBJ whole genome shotgun (WGS) entry which is preliminary data.</text>
</comment>
<evidence type="ECO:0000313" key="13">
    <source>
        <dbReference type="Proteomes" id="UP000661971"/>
    </source>
</evidence>
<sequence length="105" mass="12491">EKFYMCPVCGKNFLLRINLLIHQRSHVSWVPYICTHCGGGFNQSFLNLHQRMHADQHLILCPCCDRSFAWASDFVRHHRMHAQERPYQCPECQKTFKKHHSLAMH</sequence>
<feature type="domain" description="C2H2-type" evidence="11">
    <location>
        <begin position="4"/>
        <end position="31"/>
    </location>
</feature>
<dbReference type="FunFam" id="3.30.160.60:FF:000065">
    <property type="entry name" value="B-cell CLL/lymphoma 6, member B"/>
    <property type="match status" value="1"/>
</dbReference>
<name>A0A851TNS0_9AVES</name>
<evidence type="ECO:0000256" key="6">
    <source>
        <dbReference type="ARBA" id="ARBA00022833"/>
    </source>
</evidence>
<feature type="domain" description="C2H2-type" evidence="11">
    <location>
        <begin position="59"/>
        <end position="86"/>
    </location>
</feature>
<evidence type="ECO:0000259" key="11">
    <source>
        <dbReference type="PROSITE" id="PS50157"/>
    </source>
</evidence>
<dbReference type="GO" id="GO:0008270">
    <property type="term" value="F:zinc ion binding"/>
    <property type="evidence" value="ECO:0007669"/>
    <property type="project" value="UniProtKB-KW"/>
</dbReference>
<keyword evidence="6" id="KW-0862">Zinc</keyword>
<dbReference type="PANTHER" id="PTHR47772">
    <property type="entry name" value="ZINC FINGER PROTEIN 200"/>
    <property type="match status" value="1"/>
</dbReference>
<protein>
    <submittedName>
        <fullName evidence="12">MZF1 protein</fullName>
    </submittedName>
</protein>
<keyword evidence="5 10" id="KW-0863">Zinc-finger</keyword>
<accession>A0A851TNS0</accession>
<evidence type="ECO:0000256" key="1">
    <source>
        <dbReference type="ARBA" id="ARBA00004123"/>
    </source>
</evidence>
<evidence type="ECO:0000256" key="2">
    <source>
        <dbReference type="ARBA" id="ARBA00006991"/>
    </source>
</evidence>
<dbReference type="AlphaFoldDB" id="A0A851TNS0"/>
<organism evidence="12 13">
    <name type="scientific">Nothocercus nigrocapillus</name>
    <dbReference type="NCBI Taxonomy" id="1977171"/>
    <lineage>
        <taxon>Eukaryota</taxon>
        <taxon>Metazoa</taxon>
        <taxon>Chordata</taxon>
        <taxon>Craniata</taxon>
        <taxon>Vertebrata</taxon>
        <taxon>Euteleostomi</taxon>
        <taxon>Archelosauria</taxon>
        <taxon>Archosauria</taxon>
        <taxon>Dinosauria</taxon>
        <taxon>Saurischia</taxon>
        <taxon>Theropoda</taxon>
        <taxon>Coelurosauria</taxon>
        <taxon>Aves</taxon>
        <taxon>Palaeognathae</taxon>
        <taxon>Tinamiformes</taxon>
        <taxon>Tinamidae</taxon>
        <taxon>Nothocercus</taxon>
    </lineage>
</organism>
<dbReference type="SUPFAM" id="SSF57667">
    <property type="entry name" value="beta-beta-alpha zinc fingers"/>
    <property type="match status" value="2"/>
</dbReference>
<evidence type="ECO:0000256" key="7">
    <source>
        <dbReference type="ARBA" id="ARBA00023015"/>
    </source>
</evidence>
<reference evidence="13" key="1">
    <citation type="submission" date="2023-07" db="EMBL/GenBank/DDBJ databases">
        <title>Bird 10,000 Genomes (B10K) Project - Family phase.</title>
        <authorList>
            <person name="Zhang G."/>
        </authorList>
    </citation>
    <scope>NUCLEOTIDE SEQUENCE [LARGE SCALE GENOMIC DNA]</scope>
</reference>
<dbReference type="SMART" id="SM00355">
    <property type="entry name" value="ZnF_C2H2"/>
    <property type="match status" value="4"/>
</dbReference>
<dbReference type="InterPro" id="IPR050636">
    <property type="entry name" value="C2H2-ZF_domain-containing"/>
</dbReference>
<feature type="domain" description="C2H2-type" evidence="11">
    <location>
        <begin position="87"/>
        <end position="105"/>
    </location>
</feature>
<dbReference type="InterPro" id="IPR013087">
    <property type="entry name" value="Znf_C2H2_type"/>
</dbReference>
<dbReference type="PANTHER" id="PTHR47772:SF15">
    <property type="entry name" value="REDUCED EXPRESSION 2-RELATED"/>
    <property type="match status" value="1"/>
</dbReference>
<dbReference type="GO" id="GO:0005634">
    <property type="term" value="C:nucleus"/>
    <property type="evidence" value="ECO:0007669"/>
    <property type="project" value="UniProtKB-SubCell"/>
</dbReference>
<keyword evidence="4" id="KW-0677">Repeat</keyword>
<gene>
    <name evidence="12" type="primary">Mzf1</name>
    <name evidence="12" type="ORF">NOTNIG_R01383</name>
</gene>
<keyword evidence="8" id="KW-0804">Transcription</keyword>
<evidence type="ECO:0000256" key="9">
    <source>
        <dbReference type="ARBA" id="ARBA00023242"/>
    </source>
</evidence>
<dbReference type="PROSITE" id="PS50157">
    <property type="entry name" value="ZINC_FINGER_C2H2_2"/>
    <property type="match status" value="3"/>
</dbReference>
<comment type="similarity">
    <text evidence="2">Belongs to the krueppel C2H2-type zinc-finger protein family.</text>
</comment>
<dbReference type="EMBL" id="WBNA01000762">
    <property type="protein sequence ID" value="NXD18354.1"/>
    <property type="molecule type" value="Genomic_DNA"/>
</dbReference>
<keyword evidence="13" id="KW-1185">Reference proteome</keyword>
<evidence type="ECO:0000256" key="4">
    <source>
        <dbReference type="ARBA" id="ARBA00022737"/>
    </source>
</evidence>
<dbReference type="Gene3D" id="3.30.160.60">
    <property type="entry name" value="Classic Zinc Finger"/>
    <property type="match status" value="3"/>
</dbReference>
<evidence type="ECO:0000256" key="10">
    <source>
        <dbReference type="PROSITE-ProRule" id="PRU00042"/>
    </source>
</evidence>
<feature type="non-terminal residue" evidence="12">
    <location>
        <position position="1"/>
    </location>
</feature>
<evidence type="ECO:0000256" key="5">
    <source>
        <dbReference type="ARBA" id="ARBA00022771"/>
    </source>
</evidence>
<keyword evidence="3" id="KW-0479">Metal-binding</keyword>
<proteinExistence type="inferred from homology"/>
<keyword evidence="7" id="KW-0805">Transcription regulation</keyword>
<dbReference type="PROSITE" id="PS00028">
    <property type="entry name" value="ZINC_FINGER_C2H2_1"/>
    <property type="match status" value="2"/>
</dbReference>
<evidence type="ECO:0000256" key="3">
    <source>
        <dbReference type="ARBA" id="ARBA00022723"/>
    </source>
</evidence>
<dbReference type="Pfam" id="PF00096">
    <property type="entry name" value="zf-C2H2"/>
    <property type="match status" value="3"/>
</dbReference>
<keyword evidence="9" id="KW-0539">Nucleus</keyword>
<dbReference type="InterPro" id="IPR036236">
    <property type="entry name" value="Znf_C2H2_sf"/>
</dbReference>
<evidence type="ECO:0000256" key="8">
    <source>
        <dbReference type="ARBA" id="ARBA00023163"/>
    </source>
</evidence>
<feature type="non-terminal residue" evidence="12">
    <location>
        <position position="105"/>
    </location>
</feature>
<dbReference type="Proteomes" id="UP000661971">
    <property type="component" value="Unassembled WGS sequence"/>
</dbReference>
<evidence type="ECO:0000313" key="12">
    <source>
        <dbReference type="EMBL" id="NXD18354.1"/>
    </source>
</evidence>